<dbReference type="EMBL" id="CADEAL010002113">
    <property type="protein sequence ID" value="CAB1438178.1"/>
    <property type="molecule type" value="Genomic_DNA"/>
</dbReference>
<reference evidence="1" key="1">
    <citation type="submission" date="2020-03" db="EMBL/GenBank/DDBJ databases">
        <authorList>
            <person name="Weist P."/>
        </authorList>
    </citation>
    <scope>NUCLEOTIDE SEQUENCE</scope>
</reference>
<evidence type="ECO:0000313" key="1">
    <source>
        <dbReference type="EMBL" id="CAB1438178.1"/>
    </source>
</evidence>
<gene>
    <name evidence="1" type="ORF">PLEPLA_LOCUS26133</name>
</gene>
<proteinExistence type="predicted"/>
<dbReference type="AlphaFoldDB" id="A0A9N7UVX8"/>
<name>A0A9N7UVX8_PLEPL</name>
<dbReference type="Proteomes" id="UP001153269">
    <property type="component" value="Unassembled WGS sequence"/>
</dbReference>
<protein>
    <submittedName>
        <fullName evidence="1">Uncharacterized protein</fullName>
    </submittedName>
</protein>
<comment type="caution">
    <text evidence="1">The sequence shown here is derived from an EMBL/GenBank/DDBJ whole genome shotgun (WGS) entry which is preliminary data.</text>
</comment>
<sequence>MAPFEQRLTLEIDGCLLTAASTSTWAAVLSSAPTHEYTQAKTNRAPGEACPPTAVSFYPEKLGEFSVIDSMGQVLLNQCQQPGARAQREGMEVERREQSKWNNRPEKMMNLSGKGMVLTLKLQS</sequence>
<evidence type="ECO:0000313" key="2">
    <source>
        <dbReference type="Proteomes" id="UP001153269"/>
    </source>
</evidence>
<keyword evidence="2" id="KW-1185">Reference proteome</keyword>
<accession>A0A9N7UVX8</accession>
<organism evidence="1 2">
    <name type="scientific">Pleuronectes platessa</name>
    <name type="common">European plaice</name>
    <dbReference type="NCBI Taxonomy" id="8262"/>
    <lineage>
        <taxon>Eukaryota</taxon>
        <taxon>Metazoa</taxon>
        <taxon>Chordata</taxon>
        <taxon>Craniata</taxon>
        <taxon>Vertebrata</taxon>
        <taxon>Euteleostomi</taxon>
        <taxon>Actinopterygii</taxon>
        <taxon>Neopterygii</taxon>
        <taxon>Teleostei</taxon>
        <taxon>Neoteleostei</taxon>
        <taxon>Acanthomorphata</taxon>
        <taxon>Carangaria</taxon>
        <taxon>Pleuronectiformes</taxon>
        <taxon>Pleuronectoidei</taxon>
        <taxon>Pleuronectidae</taxon>
        <taxon>Pleuronectes</taxon>
    </lineage>
</organism>